<dbReference type="InterPro" id="IPR000425">
    <property type="entry name" value="MIP"/>
</dbReference>
<comment type="subcellular location">
    <subcellularLocation>
        <location evidence="1">Endomembrane system</location>
        <topology evidence="1">Multi-pass membrane protein</topology>
    </subcellularLocation>
</comment>
<evidence type="ECO:0000256" key="6">
    <source>
        <dbReference type="ARBA" id="ARBA00022989"/>
    </source>
</evidence>
<evidence type="ECO:0000256" key="5">
    <source>
        <dbReference type="ARBA" id="ARBA00022737"/>
    </source>
</evidence>
<dbReference type="PROSITE" id="PS00221">
    <property type="entry name" value="MIP"/>
    <property type="match status" value="1"/>
</dbReference>
<gene>
    <name evidence="10" type="ORF">CVLEPA_LOCUS14185</name>
</gene>
<dbReference type="InterPro" id="IPR034294">
    <property type="entry name" value="Aquaporin_transptr"/>
</dbReference>
<evidence type="ECO:0000256" key="7">
    <source>
        <dbReference type="ARBA" id="ARBA00023136"/>
    </source>
</evidence>
<keyword evidence="11" id="KW-1185">Reference proteome</keyword>
<comment type="similarity">
    <text evidence="2 8">Belongs to the MIP/aquaporin (TC 1.A.8) family.</text>
</comment>
<dbReference type="Proteomes" id="UP001642483">
    <property type="component" value="Unassembled WGS sequence"/>
</dbReference>
<evidence type="ECO:0000256" key="4">
    <source>
        <dbReference type="ARBA" id="ARBA00022692"/>
    </source>
</evidence>
<organism evidence="10 11">
    <name type="scientific">Clavelina lepadiformis</name>
    <name type="common">Light-bulb sea squirt</name>
    <name type="synonym">Ascidia lepadiformis</name>
    <dbReference type="NCBI Taxonomy" id="159417"/>
    <lineage>
        <taxon>Eukaryota</taxon>
        <taxon>Metazoa</taxon>
        <taxon>Chordata</taxon>
        <taxon>Tunicata</taxon>
        <taxon>Ascidiacea</taxon>
        <taxon>Aplousobranchia</taxon>
        <taxon>Clavelinidae</taxon>
        <taxon>Clavelina</taxon>
    </lineage>
</organism>
<accession>A0ABP0FWN1</accession>
<feature type="transmembrane region" description="Helical" evidence="9">
    <location>
        <begin position="145"/>
        <end position="166"/>
    </location>
</feature>
<feature type="transmembrane region" description="Helical" evidence="9">
    <location>
        <begin position="57"/>
        <end position="83"/>
    </location>
</feature>
<evidence type="ECO:0000256" key="1">
    <source>
        <dbReference type="ARBA" id="ARBA00004127"/>
    </source>
</evidence>
<protein>
    <recommendedName>
        <fullName evidence="12">Aquaporin</fullName>
    </recommendedName>
</protein>
<evidence type="ECO:0000256" key="2">
    <source>
        <dbReference type="ARBA" id="ARBA00006175"/>
    </source>
</evidence>
<keyword evidence="5" id="KW-0677">Repeat</keyword>
<evidence type="ECO:0000313" key="10">
    <source>
        <dbReference type="EMBL" id="CAK8683073.1"/>
    </source>
</evidence>
<keyword evidence="7 9" id="KW-0472">Membrane</keyword>
<dbReference type="Gene3D" id="1.20.1080.10">
    <property type="entry name" value="Glycerol uptake facilitator protein"/>
    <property type="match status" value="1"/>
</dbReference>
<dbReference type="EMBL" id="CAWYQH010000096">
    <property type="protein sequence ID" value="CAK8683073.1"/>
    <property type="molecule type" value="Genomic_DNA"/>
</dbReference>
<proteinExistence type="inferred from homology"/>
<reference evidence="10 11" key="1">
    <citation type="submission" date="2024-02" db="EMBL/GenBank/DDBJ databases">
        <authorList>
            <person name="Daric V."/>
            <person name="Darras S."/>
        </authorList>
    </citation>
    <scope>NUCLEOTIDE SEQUENCE [LARGE SCALE GENOMIC DNA]</scope>
</reference>
<feature type="transmembrane region" description="Helical" evidence="9">
    <location>
        <begin position="178"/>
        <end position="198"/>
    </location>
</feature>
<evidence type="ECO:0008006" key="12">
    <source>
        <dbReference type="Google" id="ProtNLM"/>
    </source>
</evidence>
<sequence length="277" mass="29912">MVKKGSIYTQVVVPLLAEFTAQFIHTLWGVMASGPAIIETNSTDVGENSLCSSNDQYFLGVFVPALQAGLSVWMQIVVFWKISVVHFNPAISMGFLVSGDLKPIMFIPYVAIQCLASTFAAFLAKGIMGKNPSVIAVPDDVSSMSVFLNEAAMTGILVFFAVAMVVDKSYDQATGPLAIGLTVFQGILSAKWVGAACISPSRAFGPALVTGGAAWNRHWLLWLSDLTGAAIASAYFMFFFAPPNKSWSVWLRKRTSKKPRDTVDNKESACMVETDLS</sequence>
<feature type="transmembrane region" description="Helical" evidence="9">
    <location>
        <begin position="219"/>
        <end position="241"/>
    </location>
</feature>
<dbReference type="PRINTS" id="PR00783">
    <property type="entry name" value="MINTRINSICP"/>
</dbReference>
<evidence type="ECO:0000256" key="9">
    <source>
        <dbReference type="SAM" id="Phobius"/>
    </source>
</evidence>
<dbReference type="SUPFAM" id="SSF81338">
    <property type="entry name" value="Aquaporin-like"/>
    <property type="match status" value="1"/>
</dbReference>
<evidence type="ECO:0000256" key="8">
    <source>
        <dbReference type="RuleBase" id="RU000477"/>
    </source>
</evidence>
<evidence type="ECO:0000256" key="3">
    <source>
        <dbReference type="ARBA" id="ARBA00022448"/>
    </source>
</evidence>
<keyword evidence="4 8" id="KW-0812">Transmembrane</keyword>
<comment type="caution">
    <text evidence="10">The sequence shown here is derived from an EMBL/GenBank/DDBJ whole genome shotgun (WGS) entry which is preliminary data.</text>
</comment>
<keyword evidence="6 9" id="KW-1133">Transmembrane helix</keyword>
<dbReference type="PANTHER" id="PTHR45665:SF9">
    <property type="entry name" value="AQUAPORIN-8"/>
    <property type="match status" value="1"/>
</dbReference>
<dbReference type="PANTHER" id="PTHR45665">
    <property type="entry name" value="AQUAPORIN-8"/>
    <property type="match status" value="1"/>
</dbReference>
<dbReference type="InterPro" id="IPR022357">
    <property type="entry name" value="MIP_CS"/>
</dbReference>
<feature type="transmembrane region" description="Helical" evidence="9">
    <location>
        <begin position="103"/>
        <end position="124"/>
    </location>
</feature>
<evidence type="ECO:0000313" key="11">
    <source>
        <dbReference type="Proteomes" id="UP001642483"/>
    </source>
</evidence>
<keyword evidence="3 8" id="KW-0813">Transport</keyword>
<name>A0ABP0FWN1_CLALP</name>
<dbReference type="Pfam" id="PF00230">
    <property type="entry name" value="MIP"/>
    <property type="match status" value="1"/>
</dbReference>
<dbReference type="InterPro" id="IPR023271">
    <property type="entry name" value="Aquaporin-like"/>
</dbReference>